<keyword evidence="7" id="KW-0053">Apoptosis</keyword>
<dbReference type="InterPro" id="IPR001315">
    <property type="entry name" value="CARD"/>
</dbReference>
<dbReference type="InterPro" id="IPR029030">
    <property type="entry name" value="Caspase-like_dom_sf"/>
</dbReference>
<accession>A0A6J2W0J8</accession>
<organism evidence="21 22">
    <name type="scientific">Chanos chanos</name>
    <name type="common">Milkfish</name>
    <name type="synonym">Mugil chanos</name>
    <dbReference type="NCBI Taxonomy" id="29144"/>
    <lineage>
        <taxon>Eukaryota</taxon>
        <taxon>Metazoa</taxon>
        <taxon>Chordata</taxon>
        <taxon>Craniata</taxon>
        <taxon>Vertebrata</taxon>
        <taxon>Euteleostomi</taxon>
        <taxon>Actinopterygii</taxon>
        <taxon>Neopterygii</taxon>
        <taxon>Teleostei</taxon>
        <taxon>Ostariophysi</taxon>
        <taxon>Gonorynchiformes</taxon>
        <taxon>Chanidae</taxon>
        <taxon>Chanos</taxon>
    </lineage>
</organism>
<evidence type="ECO:0000256" key="15">
    <source>
        <dbReference type="ARBA" id="ARBA00068172"/>
    </source>
</evidence>
<comment type="subcellular location">
    <subcellularLocation>
        <location evidence="2">Cytoplasm</location>
    </subcellularLocation>
    <subcellularLocation>
        <location evidence="1">Nucleus</location>
    </subcellularLocation>
</comment>
<dbReference type="PIRSF" id="PIRSF038001">
    <property type="entry name" value="Caspase_ICE"/>
    <property type="match status" value="1"/>
</dbReference>
<evidence type="ECO:0000259" key="18">
    <source>
        <dbReference type="PROSITE" id="PS50207"/>
    </source>
</evidence>
<dbReference type="PRINTS" id="PR00376">
    <property type="entry name" value="IL1BCENZYME"/>
</dbReference>
<dbReference type="GO" id="GO:0005886">
    <property type="term" value="C:plasma membrane"/>
    <property type="evidence" value="ECO:0007669"/>
    <property type="project" value="UniProtKB-ARBA"/>
</dbReference>
<dbReference type="Proteomes" id="UP000504632">
    <property type="component" value="Chromosome 8"/>
</dbReference>
<feature type="domain" description="Caspase family p10" evidence="18">
    <location>
        <begin position="271"/>
        <end position="313"/>
    </location>
</feature>
<dbReference type="PANTHER" id="PTHR48169:SF7">
    <property type="entry name" value="CASPASE 10"/>
    <property type="match status" value="1"/>
</dbReference>
<dbReference type="InParanoid" id="A0A6J2W0J8"/>
<keyword evidence="8" id="KW-0677">Repeat</keyword>
<dbReference type="GO" id="GO:0005634">
    <property type="term" value="C:nucleus"/>
    <property type="evidence" value="ECO:0007669"/>
    <property type="project" value="UniProtKB-SubCell"/>
</dbReference>
<dbReference type="GO" id="GO:0051604">
    <property type="term" value="P:protein maturation"/>
    <property type="evidence" value="ECO:0007669"/>
    <property type="project" value="UniProtKB-ARBA"/>
</dbReference>
<dbReference type="Gene3D" id="1.10.533.10">
    <property type="entry name" value="Death Domain, Fas"/>
    <property type="match status" value="1"/>
</dbReference>
<evidence type="ECO:0000256" key="4">
    <source>
        <dbReference type="ARBA" id="ARBA00022490"/>
    </source>
</evidence>
<name>A0A6J2W0J8_CHACN</name>
<dbReference type="GeneID" id="115818438"/>
<dbReference type="GO" id="GO:0043065">
    <property type="term" value="P:positive regulation of apoptotic process"/>
    <property type="evidence" value="ECO:0007669"/>
    <property type="project" value="UniProtKB-ARBA"/>
</dbReference>
<keyword evidence="9" id="KW-0378">Hydrolase</keyword>
<evidence type="ECO:0000256" key="13">
    <source>
        <dbReference type="ARBA" id="ARBA00051626"/>
    </source>
</evidence>
<dbReference type="InterPro" id="IPR002138">
    <property type="entry name" value="Pept_C14_p10"/>
</dbReference>
<dbReference type="EC" id="3.4.22.61" evidence="14"/>
<evidence type="ECO:0000313" key="21">
    <source>
        <dbReference type="Proteomes" id="UP000504632"/>
    </source>
</evidence>
<feature type="domain" description="Caspase family p20" evidence="19">
    <location>
        <begin position="125"/>
        <end position="248"/>
    </location>
</feature>
<evidence type="ECO:0000256" key="16">
    <source>
        <dbReference type="PIRSR" id="PIRSR038001-1"/>
    </source>
</evidence>
<comment type="catalytic activity">
    <reaction evidence="13">
        <text>Strict requirement for Asp at position P1 and has a preferred cleavage sequence of (Leu/Asp/Val)-Glu-Thr-Asp-|-(Gly/Ser/Ala).</text>
        <dbReference type="EC" id="3.4.22.61"/>
    </reaction>
</comment>
<evidence type="ECO:0000256" key="5">
    <source>
        <dbReference type="ARBA" id="ARBA00022553"/>
    </source>
</evidence>
<keyword evidence="4" id="KW-0963">Cytoplasm</keyword>
<keyword evidence="21" id="KW-1185">Reference proteome</keyword>
<dbReference type="InterPro" id="IPR011029">
    <property type="entry name" value="DEATH-like_dom_sf"/>
</dbReference>
<dbReference type="PROSITE" id="PS50209">
    <property type="entry name" value="CARD"/>
    <property type="match status" value="1"/>
</dbReference>
<dbReference type="Pfam" id="PF00619">
    <property type="entry name" value="CARD"/>
    <property type="match status" value="1"/>
</dbReference>
<evidence type="ECO:0000256" key="7">
    <source>
        <dbReference type="ARBA" id="ARBA00022703"/>
    </source>
</evidence>
<dbReference type="GO" id="GO:0006508">
    <property type="term" value="P:proteolysis"/>
    <property type="evidence" value="ECO:0007669"/>
    <property type="project" value="UniProtKB-KW"/>
</dbReference>
<dbReference type="InterPro" id="IPR016129">
    <property type="entry name" value="Caspase_his_AS"/>
</dbReference>
<dbReference type="SUPFAM" id="SSF47986">
    <property type="entry name" value="DEATH domain"/>
    <property type="match status" value="1"/>
</dbReference>
<evidence type="ECO:0000313" key="22">
    <source>
        <dbReference type="RefSeq" id="XP_030637669.1"/>
    </source>
</evidence>
<evidence type="ECO:0000256" key="9">
    <source>
        <dbReference type="ARBA" id="ARBA00022801"/>
    </source>
</evidence>
<feature type="active site" evidence="16">
    <location>
        <position position="201"/>
    </location>
</feature>
<evidence type="ECO:0000256" key="17">
    <source>
        <dbReference type="RuleBase" id="RU003971"/>
    </source>
</evidence>
<evidence type="ECO:0000259" key="20">
    <source>
        <dbReference type="PROSITE" id="PS50209"/>
    </source>
</evidence>
<evidence type="ECO:0000256" key="3">
    <source>
        <dbReference type="ARBA" id="ARBA00010134"/>
    </source>
</evidence>
<dbReference type="PROSITE" id="PS50207">
    <property type="entry name" value="CASPASE_P10"/>
    <property type="match status" value="1"/>
</dbReference>
<proteinExistence type="inferred from homology"/>
<keyword evidence="5" id="KW-0597">Phosphoprotein</keyword>
<dbReference type="RefSeq" id="XP_030637669.1">
    <property type="nucleotide sequence ID" value="XM_030781809.1"/>
</dbReference>
<dbReference type="AlphaFoldDB" id="A0A6J2W0J8"/>
<dbReference type="CTD" id="100192215"/>
<evidence type="ECO:0000259" key="19">
    <source>
        <dbReference type="PROSITE" id="PS50208"/>
    </source>
</evidence>
<evidence type="ECO:0000256" key="11">
    <source>
        <dbReference type="ARBA" id="ARBA00023145"/>
    </source>
</evidence>
<dbReference type="PROSITE" id="PS50208">
    <property type="entry name" value="CASPASE_P20"/>
    <property type="match status" value="1"/>
</dbReference>
<sequence length="369" mass="41648">MEILRDNKTALIEILSTDAEFLLQHVDKKKLLTPREYRNLKSNSANGEKTAIDLLDKLRGKGPDSCCEFVNLLKEDEIQDTFPELKRVLSAQPPTATPEPQGPSNTNQAIRAARPNEEYSITNEPRGYCLIFNNIDFTASKLSRRNGSDSDADALENVFKWLGFRVEKRRNLTAAEMQDTIKEFRTKPDHGDCFVCCVLSHGNQDGIFGADGDLVRMENILDPFDASQCPGLANKPKLFFIQACRGNQHQDIAQVSSDGPEDSEEIESDHQITTIAAKSDFLVAMATVNNHYSYRHFREGSWFIQSLCTQLREGCPNEEDILSISVRVINEVSEREAKLKGQTVKQTPEPRFTLRKKVFLRVPAKSRPL</sequence>
<evidence type="ECO:0000256" key="8">
    <source>
        <dbReference type="ARBA" id="ARBA00022737"/>
    </source>
</evidence>
<gene>
    <name evidence="22" type="primary">casp20</name>
</gene>
<dbReference type="PROSITE" id="PS01121">
    <property type="entry name" value="CASPASE_HIS"/>
    <property type="match status" value="1"/>
</dbReference>
<dbReference type="PROSITE" id="PS01122">
    <property type="entry name" value="CASPASE_CYS"/>
    <property type="match status" value="1"/>
</dbReference>
<dbReference type="FunFam" id="3.40.50.1460:FF:000008">
    <property type="entry name" value="caspase-8 isoform X1"/>
    <property type="match status" value="1"/>
</dbReference>
<dbReference type="SMART" id="SM00115">
    <property type="entry name" value="CASc"/>
    <property type="match status" value="1"/>
</dbReference>
<feature type="domain" description="CARD" evidence="20">
    <location>
        <begin position="1"/>
        <end position="75"/>
    </location>
</feature>
<dbReference type="CDD" id="cd01671">
    <property type="entry name" value="CARD"/>
    <property type="match status" value="1"/>
</dbReference>
<keyword evidence="11" id="KW-0865">Zymogen</keyword>
<dbReference type="GO" id="GO:0004197">
    <property type="term" value="F:cysteine-type endopeptidase activity"/>
    <property type="evidence" value="ECO:0007669"/>
    <property type="project" value="InterPro"/>
</dbReference>
<dbReference type="InterPro" id="IPR011600">
    <property type="entry name" value="Pept_C14_caspase"/>
</dbReference>
<evidence type="ECO:0000256" key="10">
    <source>
        <dbReference type="ARBA" id="ARBA00022807"/>
    </source>
</evidence>
<dbReference type="PANTHER" id="PTHR48169">
    <property type="entry name" value="DED DOMAIN-CONTAINING PROTEIN"/>
    <property type="match status" value="1"/>
</dbReference>
<dbReference type="InterPro" id="IPR001309">
    <property type="entry name" value="Pept_C14_p20"/>
</dbReference>
<dbReference type="GO" id="GO:0006915">
    <property type="term" value="P:apoptotic process"/>
    <property type="evidence" value="ECO:0007669"/>
    <property type="project" value="UniProtKB-KW"/>
</dbReference>
<dbReference type="Pfam" id="PF00656">
    <property type="entry name" value="Peptidase_C14"/>
    <property type="match status" value="1"/>
</dbReference>
<evidence type="ECO:0000256" key="1">
    <source>
        <dbReference type="ARBA" id="ARBA00004123"/>
    </source>
</evidence>
<feature type="active site" evidence="16">
    <location>
        <position position="244"/>
    </location>
</feature>
<dbReference type="GO" id="GO:0032991">
    <property type="term" value="C:protein-containing complex"/>
    <property type="evidence" value="ECO:0007669"/>
    <property type="project" value="UniProtKB-ARBA"/>
</dbReference>
<protein>
    <recommendedName>
        <fullName evidence="15">Caspase-8</fullName>
        <ecNumber evidence="14">3.4.22.61</ecNumber>
    </recommendedName>
</protein>
<keyword evidence="10" id="KW-0788">Thiol protease</keyword>
<evidence type="ECO:0000256" key="2">
    <source>
        <dbReference type="ARBA" id="ARBA00004496"/>
    </source>
</evidence>
<dbReference type="SUPFAM" id="SSF52129">
    <property type="entry name" value="Caspase-like"/>
    <property type="match status" value="1"/>
</dbReference>
<dbReference type="GO" id="GO:0005737">
    <property type="term" value="C:cytoplasm"/>
    <property type="evidence" value="ECO:0007669"/>
    <property type="project" value="UniProtKB-SubCell"/>
</dbReference>
<evidence type="ECO:0000256" key="14">
    <source>
        <dbReference type="ARBA" id="ARBA00066479"/>
    </source>
</evidence>
<evidence type="ECO:0000256" key="6">
    <source>
        <dbReference type="ARBA" id="ARBA00022670"/>
    </source>
</evidence>
<dbReference type="InterPro" id="IPR033139">
    <property type="entry name" value="Caspase_cys_AS"/>
</dbReference>
<dbReference type="Gene3D" id="3.40.50.1460">
    <property type="match status" value="1"/>
</dbReference>
<keyword evidence="6" id="KW-0645">Protease</keyword>
<dbReference type="InterPro" id="IPR015917">
    <property type="entry name" value="Pept_C14A"/>
</dbReference>
<reference evidence="22" key="1">
    <citation type="submission" date="2025-08" db="UniProtKB">
        <authorList>
            <consortium name="RefSeq"/>
        </authorList>
    </citation>
    <scope>IDENTIFICATION</scope>
</reference>
<dbReference type="CDD" id="cd00032">
    <property type="entry name" value="CASc"/>
    <property type="match status" value="1"/>
</dbReference>
<keyword evidence="12" id="KW-0539">Nucleus</keyword>
<evidence type="ECO:0000256" key="12">
    <source>
        <dbReference type="ARBA" id="ARBA00023242"/>
    </source>
</evidence>
<dbReference type="OrthoDB" id="6114029at2759"/>
<comment type="similarity">
    <text evidence="3 17">Belongs to the peptidase C14A family.</text>
</comment>